<name>B2IL72_BEII9</name>
<dbReference type="HOGENOM" id="CLU_109357_0_0_5"/>
<keyword evidence="3" id="KW-1185">Reference proteome</keyword>
<feature type="region of interest" description="Disordered" evidence="1">
    <location>
        <begin position="1"/>
        <end position="23"/>
    </location>
</feature>
<sequence>MAFKSIDDANATLGQKPEKKRKPTTFEMVQQVAPTHSMMVKIAAAFALEDVDYEKIRDTVQLNLMGENDALCKVLSEKALQMHLERITGAYVASAWGAANFYSNKATEAARLSSGFGNDDRDEDRDGVAGFENKQERARQFAAEMASQAYALMAAAHGAVDAYRHITGQDWKPYAPRAEATQRVEHRSTQAQMDAFQRR</sequence>
<organism evidence="2 3">
    <name type="scientific">Beijerinckia indica subsp. indica (strain ATCC 9039 / DSM 1715 / NCIMB 8712)</name>
    <dbReference type="NCBI Taxonomy" id="395963"/>
    <lineage>
        <taxon>Bacteria</taxon>
        <taxon>Pseudomonadati</taxon>
        <taxon>Pseudomonadota</taxon>
        <taxon>Alphaproteobacteria</taxon>
        <taxon>Hyphomicrobiales</taxon>
        <taxon>Beijerinckiaceae</taxon>
        <taxon>Beijerinckia</taxon>
    </lineage>
</organism>
<protein>
    <submittedName>
        <fullName evidence="2">Uncharacterized protein</fullName>
    </submittedName>
</protein>
<dbReference type="OrthoDB" id="8091442at2"/>
<geneLocation type="plasmid" evidence="2 3">
    <name>pBIND01</name>
</geneLocation>
<dbReference type="AlphaFoldDB" id="B2IL72"/>
<dbReference type="EMBL" id="CP001017">
    <property type="protein sequence ID" value="ACB97272.1"/>
    <property type="molecule type" value="Genomic_DNA"/>
</dbReference>
<dbReference type="RefSeq" id="WP_012382885.1">
    <property type="nucleotide sequence ID" value="NC_010580.1"/>
</dbReference>
<dbReference type="KEGG" id="bid:Bind_3720"/>
<proteinExistence type="predicted"/>
<evidence type="ECO:0000313" key="2">
    <source>
        <dbReference type="EMBL" id="ACB97272.1"/>
    </source>
</evidence>
<accession>B2IL72</accession>
<gene>
    <name evidence="2" type="ordered locus">Bind_3720</name>
</gene>
<reference evidence="2 3" key="1">
    <citation type="submission" date="2008-03" db="EMBL/GenBank/DDBJ databases">
        <title>Complete sequence of plasmid1 of Beijerinckia indica subsp. indica ATCC 9039.</title>
        <authorList>
            <consortium name="US DOE Joint Genome Institute"/>
            <person name="Copeland A."/>
            <person name="Lucas S."/>
            <person name="Lapidus A."/>
            <person name="Glavina del Rio T."/>
            <person name="Dalin E."/>
            <person name="Tice H."/>
            <person name="Bruce D."/>
            <person name="Goodwin L."/>
            <person name="Pitluck S."/>
            <person name="LaButti K."/>
            <person name="Schmutz J."/>
            <person name="Larimer F."/>
            <person name="Land M."/>
            <person name="Hauser L."/>
            <person name="Kyrpides N."/>
            <person name="Mikhailova N."/>
            <person name="Dunfield P.F."/>
            <person name="Dedysh S.N."/>
            <person name="Liesack W."/>
            <person name="Saw J.H."/>
            <person name="Alam M."/>
            <person name="Chen Y."/>
            <person name="Murrell J.C."/>
            <person name="Richardson P."/>
        </authorList>
    </citation>
    <scope>NUCLEOTIDE SEQUENCE [LARGE SCALE GENOMIC DNA]</scope>
    <source>
        <strain evidence="3">ATCC 9039 / DSM 1715 / NCIMB 8712</strain>
        <plasmid evidence="2 3">pBIND01</plasmid>
    </source>
</reference>
<keyword evidence="2" id="KW-0614">Plasmid</keyword>
<evidence type="ECO:0000313" key="3">
    <source>
        <dbReference type="Proteomes" id="UP000001695"/>
    </source>
</evidence>
<dbReference type="Proteomes" id="UP000001695">
    <property type="component" value="Plasmid pBIND01"/>
</dbReference>
<evidence type="ECO:0000256" key="1">
    <source>
        <dbReference type="SAM" id="MobiDB-lite"/>
    </source>
</evidence>